<dbReference type="Proteomes" id="UP000828048">
    <property type="component" value="Chromosome 10"/>
</dbReference>
<sequence>MPDWSRGTSQQLARSAGSDSCSTVSPPPICSSAGEGGLGDDNGIRPRTGTCGGWRWVLLAPSTRACCEGITLVGASRVVLLDVVWNSSVKWKTISRAYRTGQKKVVYIYRLIMSGTMEGEKCVVQAEKDRLSELAFSSADGKDHGSEIISCAVNDDKILQEMVQHEKISYRFAKILNQPKESNLIDTFG</sequence>
<keyword evidence="2" id="KW-1185">Reference proteome</keyword>
<reference evidence="1 2" key="1">
    <citation type="journal article" date="2021" name="Hortic Res">
        <title>High-quality reference genome and annotation aids understanding of berry development for evergreen blueberry (Vaccinium darrowii).</title>
        <authorList>
            <person name="Yu J."/>
            <person name="Hulse-Kemp A.M."/>
            <person name="Babiker E."/>
            <person name="Staton M."/>
        </authorList>
    </citation>
    <scope>NUCLEOTIDE SEQUENCE [LARGE SCALE GENOMIC DNA]</scope>
    <source>
        <strain evidence="2">cv. NJ 8807/NJ 8810</strain>
        <tissue evidence="1">Young leaf</tissue>
    </source>
</reference>
<proteinExistence type="predicted"/>
<organism evidence="1 2">
    <name type="scientific">Vaccinium darrowii</name>
    <dbReference type="NCBI Taxonomy" id="229202"/>
    <lineage>
        <taxon>Eukaryota</taxon>
        <taxon>Viridiplantae</taxon>
        <taxon>Streptophyta</taxon>
        <taxon>Embryophyta</taxon>
        <taxon>Tracheophyta</taxon>
        <taxon>Spermatophyta</taxon>
        <taxon>Magnoliopsida</taxon>
        <taxon>eudicotyledons</taxon>
        <taxon>Gunneridae</taxon>
        <taxon>Pentapetalae</taxon>
        <taxon>asterids</taxon>
        <taxon>Ericales</taxon>
        <taxon>Ericaceae</taxon>
        <taxon>Vaccinioideae</taxon>
        <taxon>Vaccinieae</taxon>
        <taxon>Vaccinium</taxon>
    </lineage>
</organism>
<evidence type="ECO:0000313" key="1">
    <source>
        <dbReference type="EMBL" id="KAH7839902.1"/>
    </source>
</evidence>
<protein>
    <submittedName>
        <fullName evidence="1">Uncharacterized protein</fullName>
    </submittedName>
</protein>
<accession>A0ACB7XGX0</accession>
<dbReference type="EMBL" id="CM037160">
    <property type="protein sequence ID" value="KAH7839902.1"/>
    <property type="molecule type" value="Genomic_DNA"/>
</dbReference>
<comment type="caution">
    <text evidence="1">The sequence shown here is derived from an EMBL/GenBank/DDBJ whole genome shotgun (WGS) entry which is preliminary data.</text>
</comment>
<gene>
    <name evidence="1" type="ORF">Vadar_010215</name>
</gene>
<name>A0ACB7XGX0_9ERIC</name>
<evidence type="ECO:0000313" key="2">
    <source>
        <dbReference type="Proteomes" id="UP000828048"/>
    </source>
</evidence>